<dbReference type="SMART" id="SM00360">
    <property type="entry name" value="RRM"/>
    <property type="match status" value="1"/>
</dbReference>
<accession>A0A126SXL1</accession>
<feature type="region of interest" description="Disordered" evidence="2">
    <location>
        <begin position="69"/>
        <end position="89"/>
    </location>
</feature>
<evidence type="ECO:0000313" key="4">
    <source>
        <dbReference type="EMBL" id="AMK59038.1"/>
    </source>
</evidence>
<dbReference type="PROSITE" id="PS50102">
    <property type="entry name" value="RRM"/>
    <property type="match status" value="1"/>
</dbReference>
<dbReference type="PANTHER" id="PTHR48027">
    <property type="entry name" value="HETEROGENEOUS NUCLEAR RIBONUCLEOPROTEIN 87F-RELATED"/>
    <property type="match status" value="1"/>
</dbReference>
<dbReference type="InterPro" id="IPR035979">
    <property type="entry name" value="RBD_domain_sf"/>
</dbReference>
<dbReference type="InterPro" id="IPR012677">
    <property type="entry name" value="Nucleotide-bd_a/b_plait_sf"/>
</dbReference>
<dbReference type="InterPro" id="IPR048289">
    <property type="entry name" value="RRM2_NsCP33-like"/>
</dbReference>
<organism evidence="4">
    <name type="scientific">uncultured bacterium UPO36</name>
    <dbReference type="NCBI Taxonomy" id="1776963"/>
    <lineage>
        <taxon>Bacteria</taxon>
        <taxon>environmental samples</taxon>
    </lineage>
</organism>
<evidence type="ECO:0000256" key="2">
    <source>
        <dbReference type="SAM" id="MobiDB-lite"/>
    </source>
</evidence>
<reference evidence="4" key="1">
    <citation type="journal article" date="2016" name="Appl. Environ. Microbiol.">
        <title>Functional Metagenomics of a Biostimulated Petroleum-Contaminated Soil Reveals an Extraordinary Diversity of Extradiol Dioxygenases.</title>
        <authorList>
            <person name="Terron-Gonzalez L."/>
            <person name="Martin-Cabello G."/>
            <person name="Ferrer M."/>
            <person name="Santero E."/>
        </authorList>
    </citation>
    <scope>NUCLEOTIDE SEQUENCE</scope>
</reference>
<protein>
    <submittedName>
        <fullName evidence="4">RNP-1 like RNA-binding protein</fullName>
    </submittedName>
</protein>
<dbReference type="CDD" id="cd21608">
    <property type="entry name" value="RRM2_NsCP33_like"/>
    <property type="match status" value="1"/>
</dbReference>
<name>A0A126SXL1_9BACT</name>
<dbReference type="Gene3D" id="3.30.70.330">
    <property type="match status" value="1"/>
</dbReference>
<evidence type="ECO:0000259" key="3">
    <source>
        <dbReference type="PROSITE" id="PS50102"/>
    </source>
</evidence>
<evidence type="ECO:0000256" key="1">
    <source>
        <dbReference type="ARBA" id="ARBA00022884"/>
    </source>
</evidence>
<sequence>MTSIYVGNLPFSVSEDELRALFEQHGTVHSVKLINDRETGRPRGFGFVEMDPAAAAVAIQHLNGTDLGGRALRINEAQERPPRPPRRPR</sequence>
<feature type="domain" description="RRM" evidence="3">
    <location>
        <begin position="2"/>
        <end position="79"/>
    </location>
</feature>
<dbReference type="InterPro" id="IPR000504">
    <property type="entry name" value="RRM_dom"/>
</dbReference>
<proteinExistence type="predicted"/>
<dbReference type="EMBL" id="KU144966">
    <property type="protein sequence ID" value="AMK59038.1"/>
    <property type="molecule type" value="Genomic_DNA"/>
</dbReference>
<dbReference type="InterPro" id="IPR052462">
    <property type="entry name" value="SLIRP/GR-RBP-like"/>
</dbReference>
<keyword evidence="1" id="KW-0694">RNA-binding</keyword>
<dbReference type="GO" id="GO:0003723">
    <property type="term" value="F:RNA binding"/>
    <property type="evidence" value="ECO:0007669"/>
    <property type="project" value="UniProtKB-KW"/>
</dbReference>
<dbReference type="SUPFAM" id="SSF54928">
    <property type="entry name" value="RNA-binding domain, RBD"/>
    <property type="match status" value="1"/>
</dbReference>
<dbReference type="Pfam" id="PF00076">
    <property type="entry name" value="RRM_1"/>
    <property type="match status" value="1"/>
</dbReference>
<dbReference type="AlphaFoldDB" id="A0A126SXL1"/>